<evidence type="ECO:0000313" key="2">
    <source>
        <dbReference type="Proteomes" id="UP000186806"/>
    </source>
</evidence>
<protein>
    <recommendedName>
        <fullName evidence="3">Aminobenzoate oxygenase</fullName>
    </recommendedName>
</protein>
<dbReference type="Gene3D" id="1.10.620.20">
    <property type="entry name" value="Ribonucleotide Reductase, subunit A"/>
    <property type="match status" value="1"/>
</dbReference>
<keyword evidence="2" id="KW-1185">Reference proteome</keyword>
<evidence type="ECO:0000313" key="1">
    <source>
        <dbReference type="EMBL" id="OLO12458.1"/>
    </source>
</evidence>
<proteinExistence type="predicted"/>
<dbReference type="InterPro" id="IPR012348">
    <property type="entry name" value="RNR-like"/>
</dbReference>
<dbReference type="Pfam" id="PF11583">
    <property type="entry name" value="AurF"/>
    <property type="match status" value="1"/>
</dbReference>
<sequence>MYTGTESPTTARDSEILARLTENWNQRVAVRKARLDLSEYYDTTAPDFPPSMVPFWDDPRFQTIDEADKRRVLAGAWINYNEKTIFVEDKVINPMCSLLLRDALPGVSDTVSKKAIAQTQVDEQFHILMCLEVCDCARRQHQLHDLRIPTPLLEQRMETALSKADNEREFALIRMAYATVAEMTINVFLKRLSQDRSIQPLNRLNTELHRQDEASHAAIFGEIARAVYERLGAGQQAIFRAHLLRAIDDFVELDVGFWRAILDYLAIPERESILQDMASKSRTNRSLRDYSALVKLLRQIGIHEGSSFVFQ</sequence>
<dbReference type="GO" id="GO:0016491">
    <property type="term" value="F:oxidoreductase activity"/>
    <property type="evidence" value="ECO:0007669"/>
    <property type="project" value="InterPro"/>
</dbReference>
<dbReference type="Proteomes" id="UP000186806">
    <property type="component" value="Unassembled WGS sequence"/>
</dbReference>
<dbReference type="SUPFAM" id="SSF47240">
    <property type="entry name" value="Ferritin-like"/>
    <property type="match status" value="1"/>
</dbReference>
<dbReference type="RefSeq" id="WP_075368101.1">
    <property type="nucleotide sequence ID" value="NZ_MSDQ01000006.1"/>
</dbReference>
<dbReference type="EMBL" id="MSDQ01000006">
    <property type="protein sequence ID" value="OLO12458.1"/>
    <property type="molecule type" value="Genomic_DNA"/>
</dbReference>
<comment type="caution">
    <text evidence="1">The sequence shown here is derived from an EMBL/GenBank/DDBJ whole genome shotgun (WGS) entry which is preliminary data.</text>
</comment>
<name>A0A1Q8TFQ2_9GAMM</name>
<gene>
    <name evidence="1" type="ORF">BTW10_03025</name>
</gene>
<accession>A0A1Q8TFQ2</accession>
<dbReference type="AlphaFoldDB" id="A0A1Q8TFQ2"/>
<evidence type="ECO:0008006" key="3">
    <source>
        <dbReference type="Google" id="ProtNLM"/>
    </source>
</evidence>
<dbReference type="InterPro" id="IPR009078">
    <property type="entry name" value="Ferritin-like_SF"/>
</dbReference>
<organism evidence="1 2">
    <name type="scientific">Chromohalobacter japonicus</name>
    <dbReference type="NCBI Taxonomy" id="223900"/>
    <lineage>
        <taxon>Bacteria</taxon>
        <taxon>Pseudomonadati</taxon>
        <taxon>Pseudomonadota</taxon>
        <taxon>Gammaproteobacteria</taxon>
        <taxon>Oceanospirillales</taxon>
        <taxon>Halomonadaceae</taxon>
        <taxon>Chromohalobacter</taxon>
    </lineage>
</organism>
<reference evidence="1 2" key="1">
    <citation type="submission" date="2016-12" db="EMBL/GenBank/DDBJ databases">
        <title>Draft genome sequences of strains Salinicola socius SMB35, Salinicola sp. MH3R3-1 and Chromohalobacter sp. SMB17 from the Verkhnekamsk potash mining region of Russia.</title>
        <authorList>
            <person name="Mavrodi D.V."/>
            <person name="Olsson B.E."/>
            <person name="Korsakova E.S."/>
            <person name="Pyankova A."/>
            <person name="Mavrodi O.V."/>
            <person name="Plotnikova E.G."/>
        </authorList>
    </citation>
    <scope>NUCLEOTIDE SEQUENCE [LARGE SCALE GENOMIC DNA]</scope>
    <source>
        <strain evidence="1 2">SMB17</strain>
    </source>
</reference>
<dbReference type="InterPro" id="IPR025859">
    <property type="entry name" value="AurF/CmlI"/>
</dbReference>
<dbReference type="STRING" id="223900.GCA_000821045_01795"/>